<evidence type="ECO:0000313" key="1">
    <source>
        <dbReference type="EMBL" id="CAK5066866.1"/>
    </source>
</evidence>
<organism evidence="1 2">
    <name type="scientific">Meloidogyne enterolobii</name>
    <name type="common">Root-knot nematode worm</name>
    <name type="synonym">Meloidogyne mayaguensis</name>
    <dbReference type="NCBI Taxonomy" id="390850"/>
    <lineage>
        <taxon>Eukaryota</taxon>
        <taxon>Metazoa</taxon>
        <taxon>Ecdysozoa</taxon>
        <taxon>Nematoda</taxon>
        <taxon>Chromadorea</taxon>
        <taxon>Rhabditida</taxon>
        <taxon>Tylenchina</taxon>
        <taxon>Tylenchomorpha</taxon>
        <taxon>Tylenchoidea</taxon>
        <taxon>Meloidogynidae</taxon>
        <taxon>Meloidogyninae</taxon>
        <taxon>Meloidogyne</taxon>
    </lineage>
</organism>
<accession>A0ACB0YWS5</accession>
<evidence type="ECO:0000313" key="2">
    <source>
        <dbReference type="Proteomes" id="UP001497535"/>
    </source>
</evidence>
<sequence length="128" mass="14897">MERQLNKCWMVIGVVNTNKCFKFVARKCAIENEKDEEFKLLAFSWNDNDVFGCGLVYPPTIVNEFPYVFFTKNGQQIGKALLLKANSDFYQPYVVLECCSVEANFGNNLETKPFIYDISKHFVCKEFY</sequence>
<name>A0ACB0YWS5_MELEN</name>
<protein>
    <submittedName>
        <fullName evidence="1">Uncharacterized protein</fullName>
    </submittedName>
</protein>
<dbReference type="EMBL" id="CAVMJV010000020">
    <property type="protein sequence ID" value="CAK5066866.1"/>
    <property type="molecule type" value="Genomic_DNA"/>
</dbReference>
<gene>
    <name evidence="1" type="ORF">MENTE1834_LOCUS17681</name>
</gene>
<reference evidence="1" key="1">
    <citation type="submission" date="2023-11" db="EMBL/GenBank/DDBJ databases">
        <authorList>
            <person name="Poullet M."/>
        </authorList>
    </citation>
    <scope>NUCLEOTIDE SEQUENCE</scope>
    <source>
        <strain evidence="1">E1834</strain>
    </source>
</reference>
<proteinExistence type="predicted"/>
<keyword evidence="2" id="KW-1185">Reference proteome</keyword>
<dbReference type="Proteomes" id="UP001497535">
    <property type="component" value="Unassembled WGS sequence"/>
</dbReference>
<comment type="caution">
    <text evidence="1">The sequence shown here is derived from an EMBL/GenBank/DDBJ whole genome shotgun (WGS) entry which is preliminary data.</text>
</comment>